<evidence type="ECO:0000256" key="6">
    <source>
        <dbReference type="ARBA" id="ARBA00023277"/>
    </source>
</evidence>
<dbReference type="InterPro" id="IPR014729">
    <property type="entry name" value="Rossmann-like_a/b/a_fold"/>
</dbReference>
<evidence type="ECO:0000256" key="4">
    <source>
        <dbReference type="ARBA" id="ARBA00022777"/>
    </source>
</evidence>
<evidence type="ECO:0000256" key="1">
    <source>
        <dbReference type="ARBA" id="ARBA00002319"/>
    </source>
</evidence>
<dbReference type="InterPro" id="IPR004821">
    <property type="entry name" value="Cyt_trans-like"/>
</dbReference>
<feature type="domain" description="Cytidyltransferase-like" evidence="8">
    <location>
        <begin position="29"/>
        <end position="118"/>
    </location>
</feature>
<dbReference type="RefSeq" id="WP_207857532.1">
    <property type="nucleotide sequence ID" value="NZ_JAFREP010000004.1"/>
</dbReference>
<evidence type="ECO:0000259" key="8">
    <source>
        <dbReference type="Pfam" id="PF01467"/>
    </source>
</evidence>
<keyword evidence="10" id="KW-1185">Reference proteome</keyword>
<dbReference type="InterPro" id="IPR029056">
    <property type="entry name" value="Ribokinase-like"/>
</dbReference>
<reference evidence="9" key="1">
    <citation type="submission" date="2021-03" db="EMBL/GenBank/DDBJ databases">
        <authorList>
            <person name="Wang G."/>
        </authorList>
    </citation>
    <scope>NUCLEOTIDE SEQUENCE</scope>
    <source>
        <strain evidence="9">KCTC 12899</strain>
    </source>
</reference>
<dbReference type="GO" id="GO:0033785">
    <property type="term" value="F:heptose 7-phosphate kinase activity"/>
    <property type="evidence" value="ECO:0007669"/>
    <property type="project" value="TreeGrafter"/>
</dbReference>
<organism evidence="9 10">
    <name type="scientific">Acanthopleuribacter pedis</name>
    <dbReference type="NCBI Taxonomy" id="442870"/>
    <lineage>
        <taxon>Bacteria</taxon>
        <taxon>Pseudomonadati</taxon>
        <taxon>Acidobacteriota</taxon>
        <taxon>Holophagae</taxon>
        <taxon>Acanthopleuribacterales</taxon>
        <taxon>Acanthopleuribacteraceae</taxon>
        <taxon>Acanthopleuribacter</taxon>
    </lineage>
</organism>
<dbReference type="PANTHER" id="PTHR46969">
    <property type="entry name" value="BIFUNCTIONAL PROTEIN HLDE"/>
    <property type="match status" value="1"/>
</dbReference>
<dbReference type="Proteomes" id="UP000664417">
    <property type="component" value="Unassembled WGS sequence"/>
</dbReference>
<gene>
    <name evidence="9" type="ORF">J3U88_05920</name>
</gene>
<proteinExistence type="predicted"/>
<keyword evidence="3" id="KW-0808">Transferase</keyword>
<keyword evidence="4" id="KW-0418">Kinase</keyword>
<comment type="function">
    <text evidence="2">Catalyzes the ADP transfer from ATP to D-glycero-beta-D-manno-heptose 1-phosphate, yielding ADP-D-glycero-beta-D-manno-heptose.</text>
</comment>
<dbReference type="AlphaFoldDB" id="A0A8J7Q074"/>
<sequence>MKADKIVDLDQLGRLAAEARAAGRRVVLCHGTFDLIHIGHVRHLQRAGAEGDCLFVTITADRFVNKGPGRPIFNQQLRAENLAALEVVAHVAIVDDRTAIPAIEAVKPTVYAKGSDYQKPQDDLTGNIVKEQNAVIAGGGRTVYTDDIVFSSSQLLNEHFNVFSPDVKDYLRHFGERYQAKDIIEQVKALQGLKVLVVGDAIVDEYHYTQPMGQTGKGNILAVKHQEVEQFAGGSLAVANHVAGYCDQVSLLTLLGGRESFEPFIREKLKDNIKPTFFYREDAPTVRKSRFVDGASSKLFEVYYYEDSPLPPRLDEELCDWLCQHLPEYDCVIVPDFGNGFISRNMARTLSEHAPFLAVNTQINSGNRGFHTVNRYPRADFVSLNEPELRLAVHNRSDPIDVVARQVGERVKAHYVVTTLGREGLLLRDMHDTLSYQVPALSFKVVDRIGAGDAFLSLAGICIAGKLEPEVAGFIGSAAAAIDVQIVCNRESVEPADLFKYIVTLLK</sequence>
<name>A0A8J7Q074_9BACT</name>
<dbReference type="EMBL" id="JAFREP010000004">
    <property type="protein sequence ID" value="MBO1317992.1"/>
    <property type="molecule type" value="Genomic_DNA"/>
</dbReference>
<dbReference type="InterPro" id="IPR011913">
    <property type="entry name" value="RfaE_dom_I"/>
</dbReference>
<dbReference type="PANTHER" id="PTHR46969:SF1">
    <property type="entry name" value="BIFUNCTIONAL PROTEIN HLDE"/>
    <property type="match status" value="1"/>
</dbReference>
<dbReference type="GO" id="GO:0016773">
    <property type="term" value="F:phosphotransferase activity, alcohol group as acceptor"/>
    <property type="evidence" value="ECO:0007669"/>
    <property type="project" value="InterPro"/>
</dbReference>
<keyword evidence="9" id="KW-0548">Nucleotidyltransferase</keyword>
<dbReference type="GO" id="GO:0005829">
    <property type="term" value="C:cytosol"/>
    <property type="evidence" value="ECO:0007669"/>
    <property type="project" value="TreeGrafter"/>
</dbReference>
<dbReference type="GO" id="GO:0033786">
    <property type="term" value="F:heptose-1-phosphate adenylyltransferase activity"/>
    <property type="evidence" value="ECO:0007669"/>
    <property type="project" value="TreeGrafter"/>
</dbReference>
<dbReference type="Gene3D" id="3.40.50.620">
    <property type="entry name" value="HUPs"/>
    <property type="match status" value="1"/>
</dbReference>
<comment type="function">
    <text evidence="1">Catalyzes the phosphorylation of D-glycero-D-manno-heptose 7-phosphate at the C-1 position to selectively form D-glycero-beta-D-manno-heptose-1,7-bisphosphate.</text>
</comment>
<dbReference type="InterPro" id="IPR011611">
    <property type="entry name" value="PfkB_dom"/>
</dbReference>
<evidence type="ECO:0000313" key="9">
    <source>
        <dbReference type="EMBL" id="MBO1317992.1"/>
    </source>
</evidence>
<dbReference type="Gene3D" id="3.40.1190.20">
    <property type="match status" value="1"/>
</dbReference>
<dbReference type="SUPFAM" id="SSF52374">
    <property type="entry name" value="Nucleotidylyl transferase"/>
    <property type="match status" value="1"/>
</dbReference>
<keyword evidence="6" id="KW-0119">Carbohydrate metabolism</keyword>
<protein>
    <submittedName>
        <fullName evidence="9">Adenylyltransferase/cytidyltransferase family protein</fullName>
    </submittedName>
</protein>
<evidence type="ECO:0000313" key="10">
    <source>
        <dbReference type="Proteomes" id="UP000664417"/>
    </source>
</evidence>
<dbReference type="Pfam" id="PF00294">
    <property type="entry name" value="PfkB"/>
    <property type="match status" value="1"/>
</dbReference>
<dbReference type="Pfam" id="PF01467">
    <property type="entry name" value="CTP_transf_like"/>
    <property type="match status" value="1"/>
</dbReference>
<evidence type="ECO:0000256" key="3">
    <source>
        <dbReference type="ARBA" id="ARBA00022679"/>
    </source>
</evidence>
<evidence type="ECO:0000259" key="7">
    <source>
        <dbReference type="Pfam" id="PF00294"/>
    </source>
</evidence>
<dbReference type="CDD" id="cd01172">
    <property type="entry name" value="RfaE_like"/>
    <property type="match status" value="1"/>
</dbReference>
<comment type="caution">
    <text evidence="9">The sequence shown here is derived from an EMBL/GenBank/DDBJ whole genome shotgun (WGS) entry which is preliminary data.</text>
</comment>
<keyword evidence="5" id="KW-0511">Multifunctional enzyme</keyword>
<evidence type="ECO:0000256" key="5">
    <source>
        <dbReference type="ARBA" id="ARBA00023268"/>
    </source>
</evidence>
<dbReference type="NCBIfam" id="TIGR00125">
    <property type="entry name" value="cyt_tran_rel"/>
    <property type="match status" value="1"/>
</dbReference>
<evidence type="ECO:0000256" key="2">
    <source>
        <dbReference type="ARBA" id="ARBA00003753"/>
    </source>
</evidence>
<feature type="domain" description="Carbohydrate kinase PfkB" evidence="7">
    <location>
        <begin position="194"/>
        <end position="485"/>
    </location>
</feature>
<dbReference type="SUPFAM" id="SSF53613">
    <property type="entry name" value="Ribokinase-like"/>
    <property type="match status" value="1"/>
</dbReference>
<accession>A0A8J7Q074</accession>